<gene>
    <name evidence="2" type="ORF">QRT04_13120</name>
</gene>
<dbReference type="EMBL" id="JAUCGQ010000002">
    <property type="protein sequence ID" value="MDM7855875.1"/>
    <property type="molecule type" value="Genomic_DNA"/>
</dbReference>
<protein>
    <submittedName>
        <fullName evidence="2">Uncharacterized protein</fullName>
    </submittedName>
</protein>
<evidence type="ECO:0000256" key="1">
    <source>
        <dbReference type="SAM" id="MobiDB-lite"/>
    </source>
</evidence>
<dbReference type="Proteomes" id="UP001529338">
    <property type="component" value="Unassembled WGS sequence"/>
</dbReference>
<feature type="region of interest" description="Disordered" evidence="1">
    <location>
        <begin position="32"/>
        <end position="55"/>
    </location>
</feature>
<name>A0ABT7SI68_9CELL</name>
<keyword evidence="3" id="KW-1185">Reference proteome</keyword>
<evidence type="ECO:0000313" key="2">
    <source>
        <dbReference type="EMBL" id="MDM7855875.1"/>
    </source>
</evidence>
<organism evidence="2 3">
    <name type="scientific">Cellulomonas alba</name>
    <dbReference type="NCBI Taxonomy" id="3053467"/>
    <lineage>
        <taxon>Bacteria</taxon>
        <taxon>Bacillati</taxon>
        <taxon>Actinomycetota</taxon>
        <taxon>Actinomycetes</taxon>
        <taxon>Micrococcales</taxon>
        <taxon>Cellulomonadaceae</taxon>
        <taxon>Cellulomonas</taxon>
    </lineage>
</organism>
<dbReference type="RefSeq" id="WP_289455907.1">
    <property type="nucleotide sequence ID" value="NZ_JAUCGQ010000002.1"/>
</dbReference>
<comment type="caution">
    <text evidence="2">The sequence shown here is derived from an EMBL/GenBank/DDBJ whole genome shotgun (WGS) entry which is preliminary data.</text>
</comment>
<feature type="region of interest" description="Disordered" evidence="1">
    <location>
        <begin position="728"/>
        <end position="753"/>
    </location>
</feature>
<evidence type="ECO:0000313" key="3">
    <source>
        <dbReference type="Proteomes" id="UP001529338"/>
    </source>
</evidence>
<sequence>MSVVTPTGAASLAAAADELIGPLSDAVRPHPLPWAQVVDPGAPHHPGPPRPEDLVTVPQFDTGGVTRHPVLLLRLLTDLGDDAIEVSATIGGASPVTLTFAPWSEHGSSLLLAVPATDAGGAAASIGGSLTAKRTHPDGTADGLSDGAVVTTFAVDLVQGVLGRLALVLLSEKPRLRREARELRASRVLDHARLGTLDAIGADLGVPRLREEIAWDAATRQVAAQPLAGGEVDLDYRARLRVVRGVRLPSPTWIDATTNGPGGPSDPGRGWLAEVGFTTRLTVDETANPLLVAFRVVDPTRGAGRTELLDAVRRLHLVWPAGAPGDAVHAQRMLTPAAAARATTARAALATLGLPADQPVAPSVANALARLVDLQTQLGVSVFTQALTGQRDDGGSRFELGLGVALTPPTTAAIGSAVTKAQALDPRLGAVGAADDPVASWLLRAAGMRTAHATADGTVYASPVSVGGLVVDVAPGPGGPGPLTFTARIEGPDADHDGPVQAIVDALAADALTALSPTDAAARLAGMKVSSADPSIDAALAALDLPRVTDVADVQQRLARVAVRDYVVVDLGATTGALVGDHQRLDDLVAVAARGGASSALPFVTATGTLAFAFGVVDLPLAGNNLSSRHTVAYRWQVHGLVDRGLRVRPVLGPSTTLASAGEGVSVVACVAYVRTGGNDPYEWRATLPDDALLTLRQYEHLMNVVELATPVGVRADTWEIRRRHVSVDGSTTPTPLSPSAARTYHRYRPLHP</sequence>
<accession>A0ABT7SI68</accession>
<feature type="compositionally biased region" description="Basic residues" evidence="1">
    <location>
        <begin position="744"/>
        <end position="753"/>
    </location>
</feature>
<proteinExistence type="predicted"/>
<reference evidence="2 3" key="1">
    <citation type="submission" date="2023-06" db="EMBL/GenBank/DDBJ databases">
        <title>Cellulomonas sp. MW4 Whole genome sequence.</title>
        <authorList>
            <person name="Park S."/>
        </authorList>
    </citation>
    <scope>NUCLEOTIDE SEQUENCE [LARGE SCALE GENOMIC DNA]</scope>
    <source>
        <strain evidence="2 3">MW4</strain>
    </source>
</reference>